<name>A0A2N3J603_AERSO</name>
<organism evidence="3 4">
    <name type="scientific">Aeromonas sobria</name>
    <dbReference type="NCBI Taxonomy" id="646"/>
    <lineage>
        <taxon>Bacteria</taxon>
        <taxon>Pseudomonadati</taxon>
        <taxon>Pseudomonadota</taxon>
        <taxon>Gammaproteobacteria</taxon>
        <taxon>Aeromonadales</taxon>
        <taxon>Aeromonadaceae</taxon>
        <taxon>Aeromonas</taxon>
    </lineage>
</organism>
<dbReference type="Proteomes" id="UP000233526">
    <property type="component" value="Unassembled WGS sequence"/>
</dbReference>
<dbReference type="EMBL" id="LJZX01000014">
    <property type="protein sequence ID" value="PKQ81789.1"/>
    <property type="molecule type" value="Genomic_DNA"/>
</dbReference>
<evidence type="ECO:0000259" key="2">
    <source>
        <dbReference type="Pfam" id="PF06057"/>
    </source>
</evidence>
<dbReference type="Gene3D" id="3.40.50.1820">
    <property type="entry name" value="alpha/beta hydrolase"/>
    <property type="match status" value="1"/>
</dbReference>
<dbReference type="Pfam" id="PF06057">
    <property type="entry name" value="VirJ"/>
    <property type="match status" value="1"/>
</dbReference>
<evidence type="ECO:0000313" key="3">
    <source>
        <dbReference type="EMBL" id="PKQ81789.1"/>
    </source>
</evidence>
<dbReference type="RefSeq" id="WP_101316293.1">
    <property type="nucleotide sequence ID" value="NZ_CAWNSS010000014.1"/>
</dbReference>
<reference evidence="3 4" key="1">
    <citation type="journal article" date="2017" name="Front. Microbiol.">
        <title>Strong Genomic and Phenotypic Heterogeneity in the Aeromonas sobria Species Complex.</title>
        <authorList>
            <person name="Gauthier J."/>
            <person name="Vincent A.T."/>
            <person name="Charette S.J."/>
            <person name="Derome N."/>
        </authorList>
    </citation>
    <scope>NUCLEOTIDE SEQUENCE [LARGE SCALE GENOMIC DNA]</scope>
    <source>
        <strain evidence="3 4">JF2635</strain>
    </source>
</reference>
<dbReference type="SUPFAM" id="SSF53474">
    <property type="entry name" value="alpha/beta-Hydrolases"/>
    <property type="match status" value="1"/>
</dbReference>
<evidence type="ECO:0000256" key="1">
    <source>
        <dbReference type="SAM" id="SignalP"/>
    </source>
</evidence>
<comment type="caution">
    <text evidence="3">The sequence shown here is derived from an EMBL/GenBank/DDBJ whole genome shotgun (WGS) entry which is preliminary data.</text>
</comment>
<dbReference type="InterPro" id="IPR011225">
    <property type="entry name" value="IV_sec_VirJ"/>
</dbReference>
<evidence type="ECO:0000313" key="4">
    <source>
        <dbReference type="Proteomes" id="UP000233526"/>
    </source>
</evidence>
<dbReference type="AlphaFoldDB" id="A0A2N3J603"/>
<feature type="signal peptide" evidence="1">
    <location>
        <begin position="1"/>
        <end position="22"/>
    </location>
</feature>
<gene>
    <name evidence="3" type="ORF">AOX56_10895</name>
</gene>
<accession>A0A2N3J603</accession>
<keyword evidence="1" id="KW-0732">Signal</keyword>
<feature type="domain" description="Bacterial virulence" evidence="2">
    <location>
        <begin position="44"/>
        <end position="229"/>
    </location>
</feature>
<dbReference type="PIRSF" id="PIRSF029063">
    <property type="entry name" value="IV_sec_VirJ"/>
    <property type="match status" value="1"/>
</dbReference>
<sequence length="234" mass="26032">MRALILLLLSLVLPISSFTAQAAPVKDDLSLIELPVGHPSDAPLVVFLSGDGGWAALDKGLSAQLQQHGMPVVGWSSLSYYWKKKTPEQVTADLERILDDYQAHWQRPRWLLVGFSFGAEIVPFVINRLPERYRQSLEGAVMLSPSTSSDFEIHVSDMLTHKARSYPTEPQVQTIRGLPMICLQGADDDDGDRLCPRLNQANVTTVTLPGGHHFEDDYPQLYQAITKHMTLTTP</sequence>
<proteinExistence type="predicted"/>
<dbReference type="InterPro" id="IPR010333">
    <property type="entry name" value="VirJ"/>
</dbReference>
<protein>
    <submittedName>
        <fullName evidence="3">Virulence factor</fullName>
    </submittedName>
</protein>
<dbReference type="InterPro" id="IPR029058">
    <property type="entry name" value="AB_hydrolase_fold"/>
</dbReference>
<feature type="chain" id="PRO_5014871919" evidence="1">
    <location>
        <begin position="23"/>
        <end position="234"/>
    </location>
</feature>